<protein>
    <submittedName>
        <fullName evidence="1">Uncharacterized protein</fullName>
    </submittedName>
</protein>
<gene>
    <name evidence="1" type="ORF">KSF_099710</name>
</gene>
<dbReference type="Proteomes" id="UP000597444">
    <property type="component" value="Unassembled WGS sequence"/>
</dbReference>
<evidence type="ECO:0000313" key="2">
    <source>
        <dbReference type="Proteomes" id="UP000597444"/>
    </source>
</evidence>
<sequence length="103" mass="11721">MELDRAILLDEEIAEVNLGLIVQNHLIVFIARRQLAHLDDPILQIAFKAVEKGFEVINAASEQFRQNELSLVSLRVGRECLCHRALFGQRLSDPFYIACCVEL</sequence>
<name>A0A8J3N8P9_9CHLR</name>
<evidence type="ECO:0000313" key="1">
    <source>
        <dbReference type="EMBL" id="GHO99923.1"/>
    </source>
</evidence>
<dbReference type="AlphaFoldDB" id="A0A8J3N8P9"/>
<organism evidence="1 2">
    <name type="scientific">Reticulibacter mediterranei</name>
    <dbReference type="NCBI Taxonomy" id="2778369"/>
    <lineage>
        <taxon>Bacteria</taxon>
        <taxon>Bacillati</taxon>
        <taxon>Chloroflexota</taxon>
        <taxon>Ktedonobacteria</taxon>
        <taxon>Ktedonobacterales</taxon>
        <taxon>Reticulibacteraceae</taxon>
        <taxon>Reticulibacter</taxon>
    </lineage>
</organism>
<reference evidence="1" key="1">
    <citation type="submission" date="2020-10" db="EMBL/GenBank/DDBJ databases">
        <title>Taxonomic study of unclassified bacteria belonging to the class Ktedonobacteria.</title>
        <authorList>
            <person name="Yabe S."/>
            <person name="Wang C.M."/>
            <person name="Zheng Y."/>
            <person name="Sakai Y."/>
            <person name="Cavaletti L."/>
            <person name="Monciardini P."/>
            <person name="Donadio S."/>
        </authorList>
    </citation>
    <scope>NUCLEOTIDE SEQUENCE</scope>
    <source>
        <strain evidence="1">ID150040</strain>
    </source>
</reference>
<comment type="caution">
    <text evidence="1">The sequence shown here is derived from an EMBL/GenBank/DDBJ whole genome shotgun (WGS) entry which is preliminary data.</text>
</comment>
<keyword evidence="2" id="KW-1185">Reference proteome</keyword>
<proteinExistence type="predicted"/>
<accession>A0A8J3N8P9</accession>
<dbReference type="EMBL" id="BNJK01000002">
    <property type="protein sequence ID" value="GHO99923.1"/>
    <property type="molecule type" value="Genomic_DNA"/>
</dbReference>